<dbReference type="GO" id="GO:0015918">
    <property type="term" value="P:sterol transport"/>
    <property type="evidence" value="ECO:0007669"/>
    <property type="project" value="TreeGrafter"/>
</dbReference>
<protein>
    <recommendedName>
        <fullName evidence="1">Niemann-Pick C1 N-terminal domain-containing protein</fullName>
    </recommendedName>
</protein>
<evidence type="ECO:0000313" key="3">
    <source>
        <dbReference type="Proteomes" id="UP000007798"/>
    </source>
</evidence>
<evidence type="ECO:0000259" key="1">
    <source>
        <dbReference type="Pfam" id="PF16414"/>
    </source>
</evidence>
<dbReference type="AlphaFoldDB" id="A0A0Q9X3D9"/>
<dbReference type="GO" id="GO:0005886">
    <property type="term" value="C:plasma membrane"/>
    <property type="evidence" value="ECO:0007669"/>
    <property type="project" value="TreeGrafter"/>
</dbReference>
<dbReference type="InParanoid" id="A0A0Q9X3D9"/>
<dbReference type="OrthoDB" id="6510177at2759"/>
<proteinExistence type="predicted"/>
<sequence>MANLVRHICEFTCSGDQSQFAHVVATGQNNKGEAYVKSLDIHITAEYINKTYLSCSQVSVPQTGQLALDLMCGVYPASRCSPTKWFNYMGDANNPYVPFQITYVQHKTNSSENGFIPLNSKTTPCNEAVASELPACSCSDCASSCPWAPAEPKLPHQLKICGLDAFTISAACDPFSP</sequence>
<dbReference type="Pfam" id="PF16414">
    <property type="entry name" value="NPC1_N"/>
    <property type="match status" value="1"/>
</dbReference>
<dbReference type="PANTHER" id="PTHR45727:SF2">
    <property type="entry name" value="NPC INTRACELLULAR CHOLESTEROL TRANSPORTER 1"/>
    <property type="match status" value="1"/>
</dbReference>
<organism evidence="2 3">
    <name type="scientific">Drosophila willistoni</name>
    <name type="common">Fruit fly</name>
    <dbReference type="NCBI Taxonomy" id="7260"/>
    <lineage>
        <taxon>Eukaryota</taxon>
        <taxon>Metazoa</taxon>
        <taxon>Ecdysozoa</taxon>
        <taxon>Arthropoda</taxon>
        <taxon>Hexapoda</taxon>
        <taxon>Insecta</taxon>
        <taxon>Pterygota</taxon>
        <taxon>Neoptera</taxon>
        <taxon>Endopterygota</taxon>
        <taxon>Diptera</taxon>
        <taxon>Brachycera</taxon>
        <taxon>Muscomorpha</taxon>
        <taxon>Ephydroidea</taxon>
        <taxon>Drosophilidae</taxon>
        <taxon>Drosophila</taxon>
        <taxon>Sophophora</taxon>
    </lineage>
</organism>
<dbReference type="STRING" id="7260.A0A0Q9X3D9"/>
<gene>
    <name evidence="2" type="primary">Dwil\GK28224</name>
    <name evidence="2" type="ORF">Dwil_GK28224</name>
</gene>
<dbReference type="GO" id="GO:0042632">
    <property type="term" value="P:cholesterol homeostasis"/>
    <property type="evidence" value="ECO:0007669"/>
    <property type="project" value="TreeGrafter"/>
</dbReference>
<feature type="domain" description="Niemann-Pick C1 N-terminal" evidence="1">
    <location>
        <begin position="2"/>
        <end position="164"/>
    </location>
</feature>
<reference evidence="2 3" key="1">
    <citation type="journal article" date="2007" name="Nature">
        <title>Evolution of genes and genomes on the Drosophila phylogeny.</title>
        <authorList>
            <consortium name="Drosophila 12 Genomes Consortium"/>
            <person name="Clark A.G."/>
            <person name="Eisen M.B."/>
            <person name="Smith D.R."/>
            <person name="Bergman C.M."/>
            <person name="Oliver B."/>
            <person name="Markow T.A."/>
            <person name="Kaufman T.C."/>
            <person name="Kellis M."/>
            <person name="Gelbart W."/>
            <person name="Iyer V.N."/>
            <person name="Pollard D.A."/>
            <person name="Sackton T.B."/>
            <person name="Larracuente A.M."/>
            <person name="Singh N.D."/>
            <person name="Abad J.P."/>
            <person name="Abt D.N."/>
            <person name="Adryan B."/>
            <person name="Aguade M."/>
            <person name="Akashi H."/>
            <person name="Anderson W.W."/>
            <person name="Aquadro C.F."/>
            <person name="Ardell D.H."/>
            <person name="Arguello R."/>
            <person name="Artieri C.G."/>
            <person name="Barbash D.A."/>
            <person name="Barker D."/>
            <person name="Barsanti P."/>
            <person name="Batterham P."/>
            <person name="Batzoglou S."/>
            <person name="Begun D."/>
            <person name="Bhutkar A."/>
            <person name="Blanco E."/>
            <person name="Bosak S.A."/>
            <person name="Bradley R.K."/>
            <person name="Brand A.D."/>
            <person name="Brent M.R."/>
            <person name="Brooks A.N."/>
            <person name="Brown R.H."/>
            <person name="Butlin R.K."/>
            <person name="Caggese C."/>
            <person name="Calvi B.R."/>
            <person name="Bernardo de Carvalho A."/>
            <person name="Caspi A."/>
            <person name="Castrezana S."/>
            <person name="Celniker S.E."/>
            <person name="Chang J.L."/>
            <person name="Chapple C."/>
            <person name="Chatterji S."/>
            <person name="Chinwalla A."/>
            <person name="Civetta A."/>
            <person name="Clifton S.W."/>
            <person name="Comeron J.M."/>
            <person name="Costello J.C."/>
            <person name="Coyne J.A."/>
            <person name="Daub J."/>
            <person name="David R.G."/>
            <person name="Delcher A.L."/>
            <person name="Delehaunty K."/>
            <person name="Do C.B."/>
            <person name="Ebling H."/>
            <person name="Edwards K."/>
            <person name="Eickbush T."/>
            <person name="Evans J.D."/>
            <person name="Filipski A."/>
            <person name="Findeiss S."/>
            <person name="Freyhult E."/>
            <person name="Fulton L."/>
            <person name="Fulton R."/>
            <person name="Garcia A.C."/>
            <person name="Gardiner A."/>
            <person name="Garfield D.A."/>
            <person name="Garvin B.E."/>
            <person name="Gibson G."/>
            <person name="Gilbert D."/>
            <person name="Gnerre S."/>
            <person name="Godfrey J."/>
            <person name="Good R."/>
            <person name="Gotea V."/>
            <person name="Gravely B."/>
            <person name="Greenberg A.J."/>
            <person name="Griffiths-Jones S."/>
            <person name="Gross S."/>
            <person name="Guigo R."/>
            <person name="Gustafson E.A."/>
            <person name="Haerty W."/>
            <person name="Hahn M.W."/>
            <person name="Halligan D.L."/>
            <person name="Halpern A.L."/>
            <person name="Halter G.M."/>
            <person name="Han M.V."/>
            <person name="Heger A."/>
            <person name="Hillier L."/>
            <person name="Hinrichs A.S."/>
            <person name="Holmes I."/>
            <person name="Hoskins R.A."/>
            <person name="Hubisz M.J."/>
            <person name="Hultmark D."/>
            <person name="Huntley M.A."/>
            <person name="Jaffe D.B."/>
            <person name="Jagadeeshan S."/>
            <person name="Jeck W.R."/>
            <person name="Johnson J."/>
            <person name="Jones C.D."/>
            <person name="Jordan W.C."/>
            <person name="Karpen G.H."/>
            <person name="Kataoka E."/>
            <person name="Keightley P.D."/>
            <person name="Kheradpour P."/>
            <person name="Kirkness E.F."/>
            <person name="Koerich L.B."/>
            <person name="Kristiansen K."/>
            <person name="Kudrna D."/>
            <person name="Kulathinal R.J."/>
            <person name="Kumar S."/>
            <person name="Kwok R."/>
            <person name="Lander E."/>
            <person name="Langley C.H."/>
            <person name="Lapoint R."/>
            <person name="Lazzaro B.P."/>
            <person name="Lee S.J."/>
            <person name="Levesque L."/>
            <person name="Li R."/>
            <person name="Lin C.F."/>
            <person name="Lin M.F."/>
            <person name="Lindblad-Toh K."/>
            <person name="Llopart A."/>
            <person name="Long M."/>
            <person name="Low L."/>
            <person name="Lozovsky E."/>
            <person name="Lu J."/>
            <person name="Luo M."/>
            <person name="Machado C.A."/>
            <person name="Makalowski W."/>
            <person name="Marzo M."/>
            <person name="Matsuda M."/>
            <person name="Matzkin L."/>
            <person name="McAllister B."/>
            <person name="McBride C.S."/>
            <person name="McKernan B."/>
            <person name="McKernan K."/>
            <person name="Mendez-Lago M."/>
            <person name="Minx P."/>
            <person name="Mollenhauer M.U."/>
            <person name="Montooth K."/>
            <person name="Mount S.M."/>
            <person name="Mu X."/>
            <person name="Myers E."/>
            <person name="Negre B."/>
            <person name="Newfeld S."/>
            <person name="Nielsen R."/>
            <person name="Noor M.A."/>
            <person name="O'Grady P."/>
            <person name="Pachter L."/>
            <person name="Papaceit M."/>
            <person name="Parisi M.J."/>
            <person name="Parisi M."/>
            <person name="Parts L."/>
            <person name="Pedersen J.S."/>
            <person name="Pesole G."/>
            <person name="Phillippy A.M."/>
            <person name="Ponting C.P."/>
            <person name="Pop M."/>
            <person name="Porcelli D."/>
            <person name="Powell J.R."/>
            <person name="Prohaska S."/>
            <person name="Pruitt K."/>
            <person name="Puig M."/>
            <person name="Quesneville H."/>
            <person name="Ram K.R."/>
            <person name="Rand D."/>
            <person name="Rasmussen M.D."/>
            <person name="Reed L.K."/>
            <person name="Reenan R."/>
            <person name="Reily A."/>
            <person name="Remington K.A."/>
            <person name="Rieger T.T."/>
            <person name="Ritchie M.G."/>
            <person name="Robin C."/>
            <person name="Rogers Y.H."/>
            <person name="Rohde C."/>
            <person name="Rozas J."/>
            <person name="Rubenfield M.J."/>
            <person name="Ruiz A."/>
            <person name="Russo S."/>
            <person name="Salzberg S.L."/>
            <person name="Sanchez-Gracia A."/>
            <person name="Saranga D.J."/>
            <person name="Sato H."/>
            <person name="Schaeffer S.W."/>
            <person name="Schatz M.C."/>
            <person name="Schlenke T."/>
            <person name="Schwartz R."/>
            <person name="Segarra C."/>
            <person name="Singh R.S."/>
            <person name="Sirot L."/>
            <person name="Sirota M."/>
            <person name="Sisneros N.B."/>
            <person name="Smith C.D."/>
            <person name="Smith T.F."/>
            <person name="Spieth J."/>
            <person name="Stage D.E."/>
            <person name="Stark A."/>
            <person name="Stephan W."/>
            <person name="Strausberg R.L."/>
            <person name="Strempel S."/>
            <person name="Sturgill D."/>
            <person name="Sutton G."/>
            <person name="Sutton G.G."/>
            <person name="Tao W."/>
            <person name="Teichmann S."/>
            <person name="Tobari Y.N."/>
            <person name="Tomimura Y."/>
            <person name="Tsolas J.M."/>
            <person name="Valente V.L."/>
            <person name="Venter E."/>
            <person name="Venter J.C."/>
            <person name="Vicario S."/>
            <person name="Vieira F.G."/>
            <person name="Vilella A.J."/>
            <person name="Villasante A."/>
            <person name="Walenz B."/>
            <person name="Wang J."/>
            <person name="Wasserman M."/>
            <person name="Watts T."/>
            <person name="Wilson D."/>
            <person name="Wilson R.K."/>
            <person name="Wing R.A."/>
            <person name="Wolfner M.F."/>
            <person name="Wong A."/>
            <person name="Wong G.K."/>
            <person name="Wu C.I."/>
            <person name="Wu G."/>
            <person name="Yamamoto D."/>
            <person name="Yang H.P."/>
            <person name="Yang S.P."/>
            <person name="Yorke J.A."/>
            <person name="Yoshida K."/>
            <person name="Zdobnov E."/>
            <person name="Zhang P."/>
            <person name="Zhang Y."/>
            <person name="Zimin A.V."/>
            <person name="Baldwin J."/>
            <person name="Abdouelleil A."/>
            <person name="Abdulkadir J."/>
            <person name="Abebe A."/>
            <person name="Abera B."/>
            <person name="Abreu J."/>
            <person name="Acer S.C."/>
            <person name="Aftuck L."/>
            <person name="Alexander A."/>
            <person name="An P."/>
            <person name="Anderson E."/>
            <person name="Anderson S."/>
            <person name="Arachi H."/>
            <person name="Azer M."/>
            <person name="Bachantsang P."/>
            <person name="Barry A."/>
            <person name="Bayul T."/>
            <person name="Berlin A."/>
            <person name="Bessette D."/>
            <person name="Bloom T."/>
            <person name="Blye J."/>
            <person name="Boguslavskiy L."/>
            <person name="Bonnet C."/>
            <person name="Boukhgalter B."/>
            <person name="Bourzgui I."/>
            <person name="Brown A."/>
            <person name="Cahill P."/>
            <person name="Channer S."/>
            <person name="Cheshatsang Y."/>
            <person name="Chuda L."/>
            <person name="Citroen M."/>
            <person name="Collymore A."/>
            <person name="Cooke P."/>
            <person name="Costello M."/>
            <person name="D'Aco K."/>
            <person name="Daza R."/>
            <person name="De Haan G."/>
            <person name="DeGray S."/>
            <person name="DeMaso C."/>
            <person name="Dhargay N."/>
            <person name="Dooley K."/>
            <person name="Dooley E."/>
            <person name="Doricent M."/>
            <person name="Dorje P."/>
            <person name="Dorjee K."/>
            <person name="Dupes A."/>
            <person name="Elong R."/>
            <person name="Falk J."/>
            <person name="Farina A."/>
            <person name="Faro S."/>
            <person name="Ferguson D."/>
            <person name="Fisher S."/>
            <person name="Foley C.D."/>
            <person name="Franke A."/>
            <person name="Friedrich D."/>
            <person name="Gadbois L."/>
            <person name="Gearin G."/>
            <person name="Gearin C.R."/>
            <person name="Giannoukos G."/>
            <person name="Goode T."/>
            <person name="Graham J."/>
            <person name="Grandbois E."/>
            <person name="Grewal S."/>
            <person name="Gyaltsen K."/>
            <person name="Hafez N."/>
            <person name="Hagos B."/>
            <person name="Hall J."/>
            <person name="Henson C."/>
            <person name="Hollinger A."/>
            <person name="Honan T."/>
            <person name="Huard M.D."/>
            <person name="Hughes L."/>
            <person name="Hurhula B."/>
            <person name="Husby M.E."/>
            <person name="Kamat A."/>
            <person name="Kanga B."/>
            <person name="Kashin S."/>
            <person name="Khazanovich D."/>
            <person name="Kisner P."/>
            <person name="Lance K."/>
            <person name="Lara M."/>
            <person name="Lee W."/>
            <person name="Lennon N."/>
            <person name="Letendre F."/>
            <person name="LeVine R."/>
            <person name="Lipovsky A."/>
            <person name="Liu X."/>
            <person name="Liu J."/>
            <person name="Liu S."/>
            <person name="Lokyitsang T."/>
            <person name="Lokyitsang Y."/>
            <person name="Lubonja R."/>
            <person name="Lui A."/>
            <person name="MacDonald P."/>
            <person name="Magnisalis V."/>
            <person name="Maru K."/>
            <person name="Matthews C."/>
            <person name="McCusker W."/>
            <person name="McDonough S."/>
            <person name="Mehta T."/>
            <person name="Meldrim J."/>
            <person name="Meneus L."/>
            <person name="Mihai O."/>
            <person name="Mihalev A."/>
            <person name="Mihova T."/>
            <person name="Mittelman R."/>
            <person name="Mlenga V."/>
            <person name="Montmayeur A."/>
            <person name="Mulrain L."/>
            <person name="Navidi A."/>
            <person name="Naylor J."/>
            <person name="Negash T."/>
            <person name="Nguyen T."/>
            <person name="Nguyen N."/>
            <person name="Nicol R."/>
            <person name="Norbu C."/>
            <person name="Norbu N."/>
            <person name="Novod N."/>
            <person name="O'Neill B."/>
            <person name="Osman S."/>
            <person name="Markiewicz E."/>
            <person name="Oyono O.L."/>
            <person name="Patti C."/>
            <person name="Phunkhang P."/>
            <person name="Pierre F."/>
            <person name="Priest M."/>
            <person name="Raghuraman S."/>
            <person name="Rege F."/>
            <person name="Reyes R."/>
            <person name="Rise C."/>
            <person name="Rogov P."/>
            <person name="Ross K."/>
            <person name="Ryan E."/>
            <person name="Settipalli S."/>
            <person name="Shea T."/>
            <person name="Sherpa N."/>
            <person name="Shi L."/>
            <person name="Shih D."/>
            <person name="Sparrow T."/>
            <person name="Spaulding J."/>
            <person name="Stalker J."/>
            <person name="Stange-Thomann N."/>
            <person name="Stavropoulos S."/>
            <person name="Stone C."/>
            <person name="Strader C."/>
            <person name="Tesfaye S."/>
            <person name="Thomson T."/>
            <person name="Thoulutsang Y."/>
            <person name="Thoulutsang D."/>
            <person name="Topham K."/>
            <person name="Topping I."/>
            <person name="Tsamla T."/>
            <person name="Vassiliev H."/>
            <person name="Vo A."/>
            <person name="Wangchuk T."/>
            <person name="Wangdi T."/>
            <person name="Weiand M."/>
            <person name="Wilkinson J."/>
            <person name="Wilson A."/>
            <person name="Yadav S."/>
            <person name="Young G."/>
            <person name="Yu Q."/>
            <person name="Zembek L."/>
            <person name="Zhong D."/>
            <person name="Zimmer A."/>
            <person name="Zwirko Z."/>
            <person name="Jaffe D.B."/>
            <person name="Alvarez P."/>
            <person name="Brockman W."/>
            <person name="Butler J."/>
            <person name="Chin C."/>
            <person name="Gnerre S."/>
            <person name="Grabherr M."/>
            <person name="Kleber M."/>
            <person name="Mauceli E."/>
            <person name="MacCallum I."/>
        </authorList>
    </citation>
    <scope>NUCLEOTIDE SEQUENCE [LARGE SCALE GENOMIC DNA]</scope>
    <source>
        <strain evidence="3">Tucson 14030-0811.24</strain>
    </source>
</reference>
<dbReference type="GO" id="GO:0015485">
    <property type="term" value="F:cholesterol binding"/>
    <property type="evidence" value="ECO:0007669"/>
    <property type="project" value="TreeGrafter"/>
</dbReference>
<dbReference type="GO" id="GO:0030299">
    <property type="term" value="P:intestinal cholesterol absorption"/>
    <property type="evidence" value="ECO:0007669"/>
    <property type="project" value="TreeGrafter"/>
</dbReference>
<keyword evidence="3" id="KW-1185">Reference proteome</keyword>
<dbReference type="InterPro" id="IPR032190">
    <property type="entry name" value="NPC1_N"/>
</dbReference>
<dbReference type="EMBL" id="CH964294">
    <property type="protein sequence ID" value="KRG00410.1"/>
    <property type="molecule type" value="Genomic_DNA"/>
</dbReference>
<dbReference type="Proteomes" id="UP000007798">
    <property type="component" value="Unassembled WGS sequence"/>
</dbReference>
<accession>A0A0Q9X3D9</accession>
<evidence type="ECO:0000313" key="2">
    <source>
        <dbReference type="EMBL" id="KRG00410.1"/>
    </source>
</evidence>
<name>A0A0Q9X3D9_DROWI</name>
<dbReference type="PANTHER" id="PTHR45727">
    <property type="entry name" value="NPC INTRACELLULAR CHOLESTEROL TRANSPORTER 1"/>
    <property type="match status" value="1"/>
</dbReference>